<proteinExistence type="predicted"/>
<dbReference type="Pfam" id="PF14752">
    <property type="entry name" value="RBP_receptor"/>
    <property type="match status" value="1"/>
</dbReference>
<feature type="transmembrane region" description="Helical" evidence="8">
    <location>
        <begin position="116"/>
        <end position="135"/>
    </location>
</feature>
<keyword evidence="7" id="KW-0675">Receptor</keyword>
<sequence>MASGFLNSFNSLLNIARTNNATNATGEACESAIDYYLYHQLVLIPAAIITLSFAVTKQRRNILLSVLKGRPGLVYPMDSLTRSSRISYACAFGATAFLVYKIVLEQQYAIKLTGATSLRSFIALASMFIYGMMFFPLFTSLAIGSTFGYGLGALYVWMLTAVEIFRLTECNTDLKGRILLVFRNIPSVLCLLYLSVSIPARMILAARKGRFFVWEEDVEETNTLDDIRASYAGHHVAKLLRKPEITPPPEGRIARIKVMLYNLTRRFLYVRQKGFRYPSRILSVMLVGTLVVYTLTYEFLTLLPPLFDLFSGGLIQLVEATVGLEPQPGESEEEATYRTYLFVAYWIIDTTKICVIVANVVATVLSLFNVLHMLSNYRANLLALYRGDHSHIPPAANFSCASHCVNSIKYAGFQVGYIIWAYMIQFIILSLICVIVAVIYILVTNDFTSWLLWFLNLIWPIILTALVIAVGQLLLARFVFLQERGAYLALNNRNLYFIFTYFMFFYNIFLGLVSCLIRILKAMVLGIVFLCRLDNSTLPRRFEFLDPGFKAYVGYMQMEYAHTHPVVVVFTRIMYLGLHNKQHRRVNTRQASGTKGMENGRFQADVKIEMAGPEDEARKRRSMAARFNWYVIYTLLHNPDIRVMRKGYMQMLRQARLLGVNIPVSDRQADVDFEQLQDNIQQAKDKMAAPSGKKNKVSAYEAEEDVENANIPVQHLKDKNEFVAGPEDEARKKNKNVAWYVIYTLLHNPDIRVMRKGYMQMLRQARLLGVNVPVSDRQADVGVKQLHDNIQHTKDKMAFFSMKKNKVSTRCCGSSLLLQ</sequence>
<feature type="transmembrane region" description="Helical" evidence="8">
    <location>
        <begin position="281"/>
        <end position="300"/>
    </location>
</feature>
<evidence type="ECO:0000313" key="9">
    <source>
        <dbReference type="EMBL" id="KAK7499238.1"/>
    </source>
</evidence>
<feature type="transmembrane region" description="Helical" evidence="8">
    <location>
        <begin position="35"/>
        <end position="55"/>
    </location>
</feature>
<reference evidence="9 10" key="1">
    <citation type="journal article" date="2023" name="Sci. Data">
        <title>Genome assembly of the Korean intertidal mud-creeper Batillaria attramentaria.</title>
        <authorList>
            <person name="Patra A.K."/>
            <person name="Ho P.T."/>
            <person name="Jun S."/>
            <person name="Lee S.J."/>
            <person name="Kim Y."/>
            <person name="Won Y.J."/>
        </authorList>
    </citation>
    <scope>NUCLEOTIDE SEQUENCE [LARGE SCALE GENOMIC DNA]</scope>
    <source>
        <strain evidence="9">Wonlab-2016</strain>
    </source>
</reference>
<dbReference type="Proteomes" id="UP001519460">
    <property type="component" value="Unassembled WGS sequence"/>
</dbReference>
<dbReference type="AlphaFoldDB" id="A0ABD0LIJ6"/>
<dbReference type="EMBL" id="JACVVK020000045">
    <property type="protein sequence ID" value="KAK7499238.1"/>
    <property type="molecule type" value="Genomic_DNA"/>
</dbReference>
<feature type="transmembrane region" description="Helical" evidence="8">
    <location>
        <begin position="147"/>
        <end position="165"/>
    </location>
</feature>
<evidence type="ECO:0000256" key="2">
    <source>
        <dbReference type="ARBA" id="ARBA00022448"/>
    </source>
</evidence>
<dbReference type="PANTHER" id="PTHR21444:SF15">
    <property type="entry name" value="RECEPTOR FOR RETINOL UPTAKE STRA6"/>
    <property type="match status" value="1"/>
</dbReference>
<comment type="caution">
    <text evidence="9">The sequence shown here is derived from an EMBL/GenBank/DDBJ whole genome shotgun (WGS) entry which is preliminary data.</text>
</comment>
<evidence type="ECO:0008006" key="11">
    <source>
        <dbReference type="Google" id="ProtNLM"/>
    </source>
</evidence>
<evidence type="ECO:0000256" key="3">
    <source>
        <dbReference type="ARBA" id="ARBA00022475"/>
    </source>
</evidence>
<feature type="transmembrane region" description="Helical" evidence="8">
    <location>
        <begin position="449"/>
        <end position="475"/>
    </location>
</feature>
<name>A0ABD0LIJ6_9CAEN</name>
<evidence type="ECO:0000256" key="7">
    <source>
        <dbReference type="ARBA" id="ARBA00023170"/>
    </source>
</evidence>
<organism evidence="9 10">
    <name type="scientific">Batillaria attramentaria</name>
    <dbReference type="NCBI Taxonomy" id="370345"/>
    <lineage>
        <taxon>Eukaryota</taxon>
        <taxon>Metazoa</taxon>
        <taxon>Spiralia</taxon>
        <taxon>Lophotrochozoa</taxon>
        <taxon>Mollusca</taxon>
        <taxon>Gastropoda</taxon>
        <taxon>Caenogastropoda</taxon>
        <taxon>Sorbeoconcha</taxon>
        <taxon>Cerithioidea</taxon>
        <taxon>Batillariidae</taxon>
        <taxon>Batillaria</taxon>
    </lineage>
</organism>
<evidence type="ECO:0000256" key="1">
    <source>
        <dbReference type="ARBA" id="ARBA00004651"/>
    </source>
</evidence>
<feature type="transmembrane region" description="Helical" evidence="8">
    <location>
        <begin position="495"/>
        <end position="520"/>
    </location>
</feature>
<dbReference type="InterPro" id="IPR026612">
    <property type="entry name" value="STRA6-like"/>
</dbReference>
<evidence type="ECO:0000256" key="8">
    <source>
        <dbReference type="SAM" id="Phobius"/>
    </source>
</evidence>
<gene>
    <name evidence="9" type="ORF">BaRGS_00009498</name>
</gene>
<accession>A0ABD0LIJ6</accession>
<evidence type="ECO:0000313" key="10">
    <source>
        <dbReference type="Proteomes" id="UP001519460"/>
    </source>
</evidence>
<protein>
    <recommendedName>
        <fullName evidence="11">Receptor for retinol uptake STRA6</fullName>
    </recommendedName>
</protein>
<keyword evidence="6 8" id="KW-0472">Membrane</keyword>
<feature type="transmembrane region" description="Helical" evidence="8">
    <location>
        <begin position="417"/>
        <end position="443"/>
    </location>
</feature>
<dbReference type="GO" id="GO:0005886">
    <property type="term" value="C:plasma membrane"/>
    <property type="evidence" value="ECO:0007669"/>
    <property type="project" value="UniProtKB-SubCell"/>
</dbReference>
<keyword evidence="5 8" id="KW-1133">Transmembrane helix</keyword>
<dbReference type="PANTHER" id="PTHR21444">
    <property type="entry name" value="COILED-COIL DOMAIN-CONTAINING PROTEIN 180"/>
    <property type="match status" value="1"/>
</dbReference>
<feature type="transmembrane region" description="Helical" evidence="8">
    <location>
        <begin position="343"/>
        <end position="368"/>
    </location>
</feature>
<evidence type="ECO:0000256" key="5">
    <source>
        <dbReference type="ARBA" id="ARBA00022989"/>
    </source>
</evidence>
<keyword evidence="10" id="KW-1185">Reference proteome</keyword>
<keyword evidence="3" id="KW-1003">Cell membrane</keyword>
<evidence type="ECO:0000256" key="6">
    <source>
        <dbReference type="ARBA" id="ARBA00023136"/>
    </source>
</evidence>
<keyword evidence="2" id="KW-0813">Transport</keyword>
<evidence type="ECO:0000256" key="4">
    <source>
        <dbReference type="ARBA" id="ARBA00022692"/>
    </source>
</evidence>
<keyword evidence="4 8" id="KW-0812">Transmembrane</keyword>
<comment type="subcellular location">
    <subcellularLocation>
        <location evidence="1">Cell membrane</location>
        <topology evidence="1">Multi-pass membrane protein</topology>
    </subcellularLocation>
</comment>
<feature type="transmembrane region" description="Helical" evidence="8">
    <location>
        <begin position="86"/>
        <end position="104"/>
    </location>
</feature>
<feature type="transmembrane region" description="Helical" evidence="8">
    <location>
        <begin position="185"/>
        <end position="204"/>
    </location>
</feature>